<dbReference type="InterPro" id="IPR036390">
    <property type="entry name" value="WH_DNA-bd_sf"/>
</dbReference>
<sequence>MSLPKKTFLCEKELTISVISGKWKPMILWYLGQQETRRFCELKKMLLPVTQKILTNQLRELEEDLLIHREVYPVYPAKVEYSLTEHGKSIIPILEMMKKWGDNYKQSVVGYEVEIKDPNWEQIAEQS</sequence>
<keyword evidence="3" id="KW-0804">Transcription</keyword>
<reference evidence="5 6" key="1">
    <citation type="submission" date="2019-11" db="EMBL/GenBank/DDBJ databases">
        <title>Draft genome sequences of five Paenibacillus species of dairy origin.</title>
        <authorList>
            <person name="Olajide A.M."/>
            <person name="Chen S."/>
            <person name="Lapointe G."/>
        </authorList>
    </citation>
    <scope>NUCLEOTIDE SEQUENCE [LARGE SCALE GENOMIC DNA]</scope>
    <source>
        <strain evidence="5 6">2CS3</strain>
    </source>
</reference>
<dbReference type="RefSeq" id="WP_155615827.1">
    <property type="nucleotide sequence ID" value="NZ_JBDLZV010000001.1"/>
</dbReference>
<dbReference type="PANTHER" id="PTHR33204">
    <property type="entry name" value="TRANSCRIPTIONAL REGULATOR, MARR FAMILY"/>
    <property type="match status" value="1"/>
</dbReference>
<dbReference type="Gene3D" id="1.10.10.10">
    <property type="entry name" value="Winged helix-like DNA-binding domain superfamily/Winged helix DNA-binding domain"/>
    <property type="match status" value="1"/>
</dbReference>
<gene>
    <name evidence="5" type="ORF">GNP93_25910</name>
</gene>
<keyword evidence="6" id="KW-1185">Reference proteome</keyword>
<dbReference type="InterPro" id="IPR036388">
    <property type="entry name" value="WH-like_DNA-bd_sf"/>
</dbReference>
<accession>A0A7X2ZFN5</accession>
<feature type="domain" description="HTH hxlR-type" evidence="4">
    <location>
        <begin position="10"/>
        <end position="109"/>
    </location>
</feature>
<evidence type="ECO:0000313" key="6">
    <source>
        <dbReference type="Proteomes" id="UP000450917"/>
    </source>
</evidence>
<dbReference type="SUPFAM" id="SSF46785">
    <property type="entry name" value="Winged helix' DNA-binding domain"/>
    <property type="match status" value="1"/>
</dbReference>
<comment type="caution">
    <text evidence="5">The sequence shown here is derived from an EMBL/GenBank/DDBJ whole genome shotgun (WGS) entry which is preliminary data.</text>
</comment>
<dbReference type="EMBL" id="WNZX01000040">
    <property type="protein sequence ID" value="MUG74027.1"/>
    <property type="molecule type" value="Genomic_DNA"/>
</dbReference>
<evidence type="ECO:0000256" key="2">
    <source>
        <dbReference type="ARBA" id="ARBA00023125"/>
    </source>
</evidence>
<evidence type="ECO:0000259" key="4">
    <source>
        <dbReference type="PROSITE" id="PS51118"/>
    </source>
</evidence>
<dbReference type="AlphaFoldDB" id="A0A7X2ZFN5"/>
<dbReference type="PROSITE" id="PS51118">
    <property type="entry name" value="HTH_HXLR"/>
    <property type="match status" value="1"/>
</dbReference>
<dbReference type="InterPro" id="IPR002577">
    <property type="entry name" value="HTH_HxlR"/>
</dbReference>
<protein>
    <submittedName>
        <fullName evidence="5">HxlR family transcriptional regulator</fullName>
    </submittedName>
</protein>
<name>A0A7X2ZFN5_9BACL</name>
<keyword evidence="2" id="KW-0238">DNA-binding</keyword>
<dbReference type="Proteomes" id="UP000450917">
    <property type="component" value="Unassembled WGS sequence"/>
</dbReference>
<dbReference type="Pfam" id="PF01638">
    <property type="entry name" value="HxlR"/>
    <property type="match status" value="1"/>
</dbReference>
<evidence type="ECO:0000256" key="3">
    <source>
        <dbReference type="ARBA" id="ARBA00023163"/>
    </source>
</evidence>
<dbReference type="PANTHER" id="PTHR33204:SF38">
    <property type="entry name" value="HTH-TYPE TRANSCRIPTIONAL ACTIVATOR HXLR"/>
    <property type="match status" value="1"/>
</dbReference>
<evidence type="ECO:0000256" key="1">
    <source>
        <dbReference type="ARBA" id="ARBA00023015"/>
    </source>
</evidence>
<dbReference type="GO" id="GO:0003677">
    <property type="term" value="F:DNA binding"/>
    <property type="evidence" value="ECO:0007669"/>
    <property type="project" value="UniProtKB-KW"/>
</dbReference>
<organism evidence="5 6">
    <name type="scientific">Paenibacillus validus</name>
    <dbReference type="NCBI Taxonomy" id="44253"/>
    <lineage>
        <taxon>Bacteria</taxon>
        <taxon>Bacillati</taxon>
        <taxon>Bacillota</taxon>
        <taxon>Bacilli</taxon>
        <taxon>Bacillales</taxon>
        <taxon>Paenibacillaceae</taxon>
        <taxon>Paenibacillus</taxon>
    </lineage>
</organism>
<evidence type="ECO:0000313" key="5">
    <source>
        <dbReference type="EMBL" id="MUG74027.1"/>
    </source>
</evidence>
<proteinExistence type="predicted"/>
<keyword evidence="1" id="KW-0805">Transcription regulation</keyword>